<gene>
    <name evidence="1" type="ORF">MECH1_V1_1256</name>
</gene>
<sequence length="261" mass="28470">MMVIVGEDFRHPHKLVSAADLHPQQIVLADGEAFIEATRRPDRIGLGEGGMDRPGATGQKVRQFPFPFVIRGNVRPSPASSKPQILPAAIGQYRFPVSGQRGHQFLEAGACPFIVGVEKRDVAAPRLPEPEIAGRADAAVVLVEHPDPWVVEAGEAGGRVIGRTIVDDDQLEVAVGLRQDAGNAPLDQPSAVVARHDHGNQVRIRVHVPRVGRLRVRSAYRLGNPLKLNIISAAFRQIYRFPSNGKTLLRHVTCCMTVLRT</sequence>
<proteinExistence type="predicted"/>
<reference evidence="1 2" key="1">
    <citation type="submission" date="2024-04" db="EMBL/GenBank/DDBJ databases">
        <authorList>
            <person name="Cremers G."/>
        </authorList>
    </citation>
    <scope>NUCLEOTIDE SEQUENCE [LARGE SCALE GENOMIC DNA]</scope>
    <source>
        <strain evidence="1">MeCH1-AG</strain>
    </source>
</reference>
<name>A0ABM9NHL6_9GAMM</name>
<protein>
    <submittedName>
        <fullName evidence="1">Uncharacterized protein</fullName>
    </submittedName>
</protein>
<evidence type="ECO:0000313" key="2">
    <source>
        <dbReference type="Proteomes" id="UP001497493"/>
    </source>
</evidence>
<dbReference type="Proteomes" id="UP001497493">
    <property type="component" value="Chromosome"/>
</dbReference>
<dbReference type="EMBL" id="OZ026884">
    <property type="protein sequence ID" value="CAL1240032.1"/>
    <property type="molecule type" value="Genomic_DNA"/>
</dbReference>
<organism evidence="1 2">
    <name type="scientific">Candidatus Methylocalor cossyra</name>
    <dbReference type="NCBI Taxonomy" id="3108543"/>
    <lineage>
        <taxon>Bacteria</taxon>
        <taxon>Pseudomonadati</taxon>
        <taxon>Pseudomonadota</taxon>
        <taxon>Gammaproteobacteria</taxon>
        <taxon>Methylococcales</taxon>
        <taxon>Methylococcaceae</taxon>
        <taxon>Candidatus Methylocalor</taxon>
    </lineage>
</organism>
<accession>A0ABM9NHL6</accession>
<evidence type="ECO:0000313" key="1">
    <source>
        <dbReference type="EMBL" id="CAL1240032.1"/>
    </source>
</evidence>
<keyword evidence="2" id="KW-1185">Reference proteome</keyword>